<protein>
    <submittedName>
        <fullName evidence="2">Uncharacterized protein</fullName>
    </submittedName>
</protein>
<organism evidence="1 2">
    <name type="scientific">Panagrolaimus davidi</name>
    <dbReference type="NCBI Taxonomy" id="227884"/>
    <lineage>
        <taxon>Eukaryota</taxon>
        <taxon>Metazoa</taxon>
        <taxon>Ecdysozoa</taxon>
        <taxon>Nematoda</taxon>
        <taxon>Chromadorea</taxon>
        <taxon>Rhabditida</taxon>
        <taxon>Tylenchina</taxon>
        <taxon>Panagrolaimomorpha</taxon>
        <taxon>Panagrolaimoidea</taxon>
        <taxon>Panagrolaimidae</taxon>
        <taxon>Panagrolaimus</taxon>
    </lineage>
</organism>
<name>A0A914PAR5_9BILA</name>
<sequence length="413" mass="46964">MLRLSKESHVVKKKKYQPNYMSDGVIFRQKSLLNKRGSECFSVGTFLIRLQDFSNNFSTFNNTIWAVVNHNLIRKYEHVSTNGDYEYFKPTDRYTRWLPHFTNDYISITDVREIGDSEYQIAIRFPPRERIAAVLEASTRERVAHGLPAVSSYNPSFVERERSHSIVSENENSQTTISSSSTYDSFDVESLETPTDFDATVADVAAGTSSTGIYDNPGPSNAYNYNYSDSQQMCMNGIYYGENPGDTNVMYNNNPGPSNAYYCPQQIYEQYYGNDTVATNGIYNPDLSDVFYNNYSYPQQISMDDIFYGNDENADETYKNYLPSVAEEIKEDENSVATNENDDNIDTFQDTTGTYGNEDNSVVANGIYSSGETSGMYDNPGPSDAFFYNYSDPQQSFMNEIFFGNNENCLSHF</sequence>
<dbReference type="AlphaFoldDB" id="A0A914PAR5"/>
<reference evidence="2" key="1">
    <citation type="submission" date="2022-11" db="UniProtKB">
        <authorList>
            <consortium name="WormBaseParasite"/>
        </authorList>
    </citation>
    <scope>IDENTIFICATION</scope>
</reference>
<accession>A0A914PAR5</accession>
<dbReference type="WBParaSite" id="PDA_v2.g15170.t1">
    <property type="protein sequence ID" value="PDA_v2.g15170.t1"/>
    <property type="gene ID" value="PDA_v2.g15170"/>
</dbReference>
<keyword evidence="1" id="KW-1185">Reference proteome</keyword>
<proteinExistence type="predicted"/>
<dbReference type="Proteomes" id="UP000887578">
    <property type="component" value="Unplaced"/>
</dbReference>
<evidence type="ECO:0000313" key="2">
    <source>
        <dbReference type="WBParaSite" id="PDA_v2.g15170.t1"/>
    </source>
</evidence>
<evidence type="ECO:0000313" key="1">
    <source>
        <dbReference type="Proteomes" id="UP000887578"/>
    </source>
</evidence>